<keyword evidence="2 5" id="KW-0812">Transmembrane</keyword>
<dbReference type="HOGENOM" id="CLU_027149_0_1_1"/>
<evidence type="ECO:0000256" key="2">
    <source>
        <dbReference type="ARBA" id="ARBA00022692"/>
    </source>
</evidence>
<evidence type="ECO:0000313" key="7">
    <source>
        <dbReference type="Proteomes" id="UP000001194"/>
    </source>
</evidence>
<keyword evidence="4 5" id="KW-0472">Membrane</keyword>
<keyword evidence="3 5" id="KW-1133">Transmembrane helix</keyword>
<comment type="subcellular location">
    <subcellularLocation>
        <location evidence="1">Membrane</location>
        <topology evidence="1">Multi-pass membrane protein</topology>
    </subcellularLocation>
</comment>
<evidence type="ECO:0000256" key="5">
    <source>
        <dbReference type="SAM" id="Phobius"/>
    </source>
</evidence>
<dbReference type="RefSeq" id="XP_001876048.1">
    <property type="nucleotide sequence ID" value="XM_001876013.1"/>
</dbReference>
<organism evidence="7">
    <name type="scientific">Laccaria bicolor (strain S238N-H82 / ATCC MYA-4686)</name>
    <name type="common">Bicoloured deceiver</name>
    <name type="synonym">Laccaria laccata var. bicolor</name>
    <dbReference type="NCBI Taxonomy" id="486041"/>
    <lineage>
        <taxon>Eukaryota</taxon>
        <taxon>Fungi</taxon>
        <taxon>Dikarya</taxon>
        <taxon>Basidiomycota</taxon>
        <taxon>Agaricomycotina</taxon>
        <taxon>Agaricomycetes</taxon>
        <taxon>Agaricomycetidae</taxon>
        <taxon>Agaricales</taxon>
        <taxon>Agaricineae</taxon>
        <taxon>Hydnangiaceae</taxon>
        <taxon>Laccaria</taxon>
    </lineage>
</organism>
<evidence type="ECO:0000313" key="6">
    <source>
        <dbReference type="EMBL" id="EDR13550.1"/>
    </source>
</evidence>
<feature type="transmembrane region" description="Helical" evidence="5">
    <location>
        <begin position="90"/>
        <end position="112"/>
    </location>
</feature>
<feature type="transmembrane region" description="Helical" evidence="5">
    <location>
        <begin position="231"/>
        <end position="251"/>
    </location>
</feature>
<dbReference type="PANTHER" id="PTHR23112:SF37">
    <property type="entry name" value="G PROTEIN-COUPLED RECEPTOR GPR1"/>
    <property type="match status" value="1"/>
</dbReference>
<protein>
    <submittedName>
        <fullName evidence="6">Predicted protein</fullName>
    </submittedName>
</protein>
<dbReference type="GO" id="GO:0007189">
    <property type="term" value="P:adenylate cyclase-activating G protein-coupled receptor signaling pathway"/>
    <property type="evidence" value="ECO:0007669"/>
    <property type="project" value="TreeGrafter"/>
</dbReference>
<dbReference type="GeneID" id="6071174"/>
<dbReference type="KEGG" id="lbc:LACBIDRAFT_308586"/>
<sequence>MCPGPPLVEEKLSDLISHLKRNVIYRFRRRRGASVRTWYIFEKPTDILMFSLFIADLLQAISSVMDLKWVGSGHVEVGEFCSAQGIIKQLGQVGVALSTLAIALYTFIGVWMGMPIQSNRVTGAIIGVVWLFISLLTLLGNVLNDRAREGFERPTPYWCWIGEPFFMWRLFGEYLWLWITLFISIITYIPLYFWSCGNITFDDISWWKFTIHRADHSEELKGIRRHSLIMLLYPGIYCLITLPLSVVRWIGFVQEQRGLVNTIPPAATFAVMTIFSLSGACNAILLLKTRPESGLFSRINHDDMGFAPSSVPLQPRGISALDSTVEAEDNVLGRLPSR</sequence>
<feature type="transmembrane region" description="Helical" evidence="5">
    <location>
        <begin position="124"/>
        <end position="143"/>
    </location>
</feature>
<evidence type="ECO:0000256" key="3">
    <source>
        <dbReference type="ARBA" id="ARBA00022989"/>
    </source>
</evidence>
<dbReference type="Pfam" id="PF00001">
    <property type="entry name" value="7tm_1"/>
    <property type="match status" value="1"/>
</dbReference>
<feature type="transmembrane region" description="Helical" evidence="5">
    <location>
        <begin position="175"/>
        <end position="194"/>
    </location>
</feature>
<dbReference type="GO" id="GO:0004930">
    <property type="term" value="F:G protein-coupled receptor activity"/>
    <property type="evidence" value="ECO:0007669"/>
    <property type="project" value="InterPro"/>
</dbReference>
<keyword evidence="7" id="KW-1185">Reference proteome</keyword>
<reference evidence="6 7" key="1">
    <citation type="journal article" date="2008" name="Nature">
        <title>The genome of Laccaria bicolor provides insights into mycorrhizal symbiosis.</title>
        <authorList>
            <person name="Martin F."/>
            <person name="Aerts A."/>
            <person name="Ahren D."/>
            <person name="Brun A."/>
            <person name="Danchin E.G.J."/>
            <person name="Duchaussoy F."/>
            <person name="Gibon J."/>
            <person name="Kohler A."/>
            <person name="Lindquist E."/>
            <person name="Pereda V."/>
            <person name="Salamov A."/>
            <person name="Shapiro H.J."/>
            <person name="Wuyts J."/>
            <person name="Blaudez D."/>
            <person name="Buee M."/>
            <person name="Brokstein P."/>
            <person name="Canbaeck B."/>
            <person name="Cohen D."/>
            <person name="Courty P.E."/>
            <person name="Coutinho P.M."/>
            <person name="Delaruelle C."/>
            <person name="Detter J.C."/>
            <person name="Deveau A."/>
            <person name="DiFazio S."/>
            <person name="Duplessis S."/>
            <person name="Fraissinet-Tachet L."/>
            <person name="Lucic E."/>
            <person name="Frey-Klett P."/>
            <person name="Fourrey C."/>
            <person name="Feussner I."/>
            <person name="Gay G."/>
            <person name="Grimwood J."/>
            <person name="Hoegger P.J."/>
            <person name="Jain P."/>
            <person name="Kilaru S."/>
            <person name="Labbe J."/>
            <person name="Lin Y.C."/>
            <person name="Legue V."/>
            <person name="Le Tacon F."/>
            <person name="Marmeisse R."/>
            <person name="Melayah D."/>
            <person name="Montanini B."/>
            <person name="Muratet M."/>
            <person name="Nehls U."/>
            <person name="Niculita-Hirzel H."/>
            <person name="Oudot-Le Secq M.P."/>
            <person name="Peter M."/>
            <person name="Quesneville H."/>
            <person name="Rajashekar B."/>
            <person name="Reich M."/>
            <person name="Rouhier N."/>
            <person name="Schmutz J."/>
            <person name="Yin T."/>
            <person name="Chalot M."/>
            <person name="Henrissat B."/>
            <person name="Kuees U."/>
            <person name="Lucas S."/>
            <person name="Van de Peer Y."/>
            <person name="Podila G.K."/>
            <person name="Polle A."/>
            <person name="Pukkila P.J."/>
            <person name="Richardson P.M."/>
            <person name="Rouze P."/>
            <person name="Sanders I.R."/>
            <person name="Stajich J.E."/>
            <person name="Tunlid A."/>
            <person name="Tuskan G."/>
            <person name="Grigoriev I.V."/>
        </authorList>
    </citation>
    <scope>NUCLEOTIDE SEQUENCE [LARGE SCALE GENOMIC DNA]</scope>
    <source>
        <strain evidence="7">S238N-H82 / ATCC MYA-4686</strain>
    </source>
</reference>
<dbReference type="PANTHER" id="PTHR23112">
    <property type="entry name" value="G PROTEIN-COUPLED RECEPTOR 157-RELATED"/>
    <property type="match status" value="1"/>
</dbReference>
<name>B0CWQ4_LACBS</name>
<dbReference type="AlphaFoldDB" id="B0CWQ4"/>
<accession>B0CWQ4</accession>
<evidence type="ECO:0000256" key="4">
    <source>
        <dbReference type="ARBA" id="ARBA00023136"/>
    </source>
</evidence>
<dbReference type="InParanoid" id="B0CWQ4"/>
<proteinExistence type="predicted"/>
<feature type="transmembrane region" description="Helical" evidence="5">
    <location>
        <begin position="263"/>
        <end position="287"/>
    </location>
</feature>
<dbReference type="GO" id="GO:0005886">
    <property type="term" value="C:plasma membrane"/>
    <property type="evidence" value="ECO:0007669"/>
    <property type="project" value="TreeGrafter"/>
</dbReference>
<dbReference type="EMBL" id="DS547093">
    <property type="protein sequence ID" value="EDR13550.1"/>
    <property type="molecule type" value="Genomic_DNA"/>
</dbReference>
<dbReference type="Proteomes" id="UP000001194">
    <property type="component" value="Unassembled WGS sequence"/>
</dbReference>
<evidence type="ECO:0000256" key="1">
    <source>
        <dbReference type="ARBA" id="ARBA00004141"/>
    </source>
</evidence>
<dbReference type="OrthoDB" id="100006at2759"/>
<dbReference type="Gene3D" id="1.20.1070.10">
    <property type="entry name" value="Rhodopsin 7-helix transmembrane proteins"/>
    <property type="match status" value="1"/>
</dbReference>
<dbReference type="STRING" id="486041.B0CWQ4"/>
<dbReference type="InterPro" id="IPR000276">
    <property type="entry name" value="GPCR_Rhodpsn"/>
</dbReference>
<gene>
    <name evidence="6" type="ORF">LACBIDRAFT_308586</name>
</gene>
<dbReference type="SUPFAM" id="SSF81321">
    <property type="entry name" value="Family A G protein-coupled receptor-like"/>
    <property type="match status" value="1"/>
</dbReference>